<accession>A0A1X0DI29</accession>
<dbReference type="AlphaFoldDB" id="A0A1X0DI29"/>
<keyword evidence="2" id="KW-1185">Reference proteome</keyword>
<reference evidence="1 2" key="1">
    <citation type="submission" date="2016-12" db="EMBL/GenBank/DDBJ databases">
        <title>The new phylogeny of genus Mycobacterium.</title>
        <authorList>
            <person name="Tortoli E."/>
            <person name="Trovato A."/>
            <person name="Cirillo D.M."/>
        </authorList>
    </citation>
    <scope>NUCLEOTIDE SEQUENCE [LARGE SCALE GENOMIC DNA]</scope>
    <source>
        <strain evidence="1 2">DSM 45130</strain>
    </source>
</reference>
<gene>
    <name evidence="1" type="ORF">BST26_08245</name>
</gene>
<protein>
    <submittedName>
        <fullName evidence="1">Uncharacterized protein</fullName>
    </submittedName>
</protein>
<evidence type="ECO:0000313" key="2">
    <source>
        <dbReference type="Proteomes" id="UP000192801"/>
    </source>
</evidence>
<proteinExistence type="predicted"/>
<dbReference type="OrthoDB" id="5189878at2"/>
<organism evidence="1 2">
    <name type="scientific">Mycolicibacterium insubricum</name>
    <dbReference type="NCBI Taxonomy" id="444597"/>
    <lineage>
        <taxon>Bacteria</taxon>
        <taxon>Bacillati</taxon>
        <taxon>Actinomycetota</taxon>
        <taxon>Actinomycetes</taxon>
        <taxon>Mycobacteriales</taxon>
        <taxon>Mycobacteriaceae</taxon>
        <taxon>Mycolicibacterium</taxon>
    </lineage>
</organism>
<comment type="caution">
    <text evidence="1">The sequence shown here is derived from an EMBL/GenBank/DDBJ whole genome shotgun (WGS) entry which is preliminary data.</text>
</comment>
<sequence>MSGETFALVCGGNWDWDDEPGFAERGLPAVTDPVTLASIASTYFGFDDNPAGTPAGIPVVLPDAALGLAPVSPVHLLLAGVTDRDTDLWRDTYQELAGFVAGYATAHPEWAPKQTDTPTVGEGFSTPGPSPVRTAWLATWQNEFPAWARRYPGEWDFTAESMDQLDEMVLGRFTDVAELADPANRDSVEGACWYLGEALIRHGAQSGMPSRWIYRSWLKKPDVSSDLVCFQIQGNDTTRMTTPYYAFFNAAEQHLPKSRRKLNGWRG</sequence>
<evidence type="ECO:0000313" key="1">
    <source>
        <dbReference type="EMBL" id="ORA71510.1"/>
    </source>
</evidence>
<dbReference type="Proteomes" id="UP000192801">
    <property type="component" value="Unassembled WGS sequence"/>
</dbReference>
<dbReference type="EMBL" id="MVHS01000013">
    <property type="protein sequence ID" value="ORA71510.1"/>
    <property type="molecule type" value="Genomic_DNA"/>
</dbReference>
<dbReference type="STRING" id="444597.BST26_08245"/>
<name>A0A1X0DI29_9MYCO</name>